<dbReference type="EMBL" id="JAMRYM010000001">
    <property type="protein sequence ID" value="MCM6760900.1"/>
    <property type="molecule type" value="Genomic_DNA"/>
</dbReference>
<keyword evidence="4" id="KW-0560">Oxidoreductase</keyword>
<evidence type="ECO:0000313" key="4">
    <source>
        <dbReference type="EMBL" id="MCM6760900.1"/>
    </source>
</evidence>
<dbReference type="InterPro" id="IPR022893">
    <property type="entry name" value="Shikimate_DH_fam"/>
</dbReference>
<dbReference type="Gene3D" id="3.40.50.720">
    <property type="entry name" value="NAD(P)-binding Rossmann-like Domain"/>
    <property type="match status" value="1"/>
</dbReference>
<keyword evidence="5" id="KW-1185">Reference proteome</keyword>
<dbReference type="SUPFAM" id="SSF51735">
    <property type="entry name" value="NAD(P)-binding Rossmann-fold domains"/>
    <property type="match status" value="1"/>
</dbReference>
<reference evidence="4" key="1">
    <citation type="submission" date="2022-06" db="EMBL/GenBank/DDBJ databases">
        <title>Whole genome shotgun sequencing (WGS) of Rathayibacter sp. ZW T2_19, isolated from stored onions (Allium cepa).</title>
        <authorList>
            <person name="Stoll D.A."/>
            <person name="Huch M."/>
        </authorList>
    </citation>
    <scope>NUCLEOTIDE SEQUENCE</scope>
    <source>
        <strain evidence="4">ZW T2_19</strain>
    </source>
</reference>
<dbReference type="InterPro" id="IPR046346">
    <property type="entry name" value="Aminoacid_DH-like_N_sf"/>
</dbReference>
<evidence type="ECO:0000256" key="1">
    <source>
        <dbReference type="ARBA" id="ARBA00004871"/>
    </source>
</evidence>
<dbReference type="InterPro" id="IPR013708">
    <property type="entry name" value="Shikimate_DH-bd_N"/>
</dbReference>
<dbReference type="PANTHER" id="PTHR21089">
    <property type="entry name" value="SHIKIMATE DEHYDROGENASE"/>
    <property type="match status" value="1"/>
</dbReference>
<gene>
    <name evidence="4" type="ORF">NB037_00565</name>
</gene>
<name>A0A9X2IQ86_9MICO</name>
<evidence type="ECO:0000256" key="2">
    <source>
        <dbReference type="ARBA" id="ARBA00023141"/>
    </source>
</evidence>
<dbReference type="AlphaFoldDB" id="A0A9X2IQ86"/>
<dbReference type="Proteomes" id="UP001155240">
    <property type="component" value="Unassembled WGS sequence"/>
</dbReference>
<comment type="caution">
    <text evidence="4">The sequence shown here is derived from an EMBL/GenBank/DDBJ whole genome shotgun (WGS) entry which is preliminary data.</text>
</comment>
<dbReference type="GO" id="GO:0009423">
    <property type="term" value="P:chorismate biosynthetic process"/>
    <property type="evidence" value="ECO:0007669"/>
    <property type="project" value="TreeGrafter"/>
</dbReference>
<proteinExistence type="predicted"/>
<dbReference type="EC" id="1.1.1.25" evidence="4"/>
<dbReference type="Pfam" id="PF08501">
    <property type="entry name" value="Shikimate_dh_N"/>
    <property type="match status" value="1"/>
</dbReference>
<evidence type="ECO:0000313" key="5">
    <source>
        <dbReference type="Proteomes" id="UP001155240"/>
    </source>
</evidence>
<protein>
    <submittedName>
        <fullName evidence="4">Shikimate dehydrogenase</fullName>
        <ecNumber evidence="4">1.1.1.25</ecNumber>
    </submittedName>
</protein>
<dbReference type="GO" id="GO:0050661">
    <property type="term" value="F:NADP binding"/>
    <property type="evidence" value="ECO:0007669"/>
    <property type="project" value="TreeGrafter"/>
</dbReference>
<comment type="pathway">
    <text evidence="1">Metabolic intermediate biosynthesis; chorismate biosynthesis; chorismate from D-erythrose 4-phosphate and phosphoenolpyruvate: step 4/7.</text>
</comment>
<evidence type="ECO:0000259" key="3">
    <source>
        <dbReference type="Pfam" id="PF08501"/>
    </source>
</evidence>
<dbReference type="PANTHER" id="PTHR21089:SF1">
    <property type="entry name" value="BIFUNCTIONAL 3-DEHYDROQUINATE DEHYDRATASE_SHIKIMATE DEHYDROGENASE, CHLOROPLASTIC"/>
    <property type="match status" value="1"/>
</dbReference>
<dbReference type="GO" id="GO:0004764">
    <property type="term" value="F:shikimate 3-dehydrogenase (NADP+) activity"/>
    <property type="evidence" value="ECO:0007669"/>
    <property type="project" value="UniProtKB-EC"/>
</dbReference>
<dbReference type="NCBIfam" id="NF001311">
    <property type="entry name" value="PRK00258.1-3"/>
    <property type="match status" value="1"/>
</dbReference>
<feature type="domain" description="Shikimate dehydrogenase substrate binding N-terminal" evidence="3">
    <location>
        <begin position="10"/>
        <end position="91"/>
    </location>
</feature>
<dbReference type="RefSeq" id="WP_251942632.1">
    <property type="nucleotide sequence ID" value="NZ_JAMRYM010000001.1"/>
</dbReference>
<sequence>MTASGRRLAVLGSPIAHSKSPALHAAAYGVLGLDWSYTALETTEETLAAVLEDPVARWHGLSLTMPLKHAVRPLLDEEDLVARATGAVNTVLLERDGSSVRRRGFNTDVAGIVRALVDAGVTRVDRVEVLGGGATAASAIAAAAELGASHVTATVRAPARAEPLRAVAATLGTVLEIRSFDEWSAGEPHPLVVSTLPGSAAQELAVPDDVVAASTLFDVAYSPWPSPLATRWRAGRSPVVSGFGMLLHQALVQVRVFVGGDPARALPREDDVLAAMRAAVPDGS</sequence>
<dbReference type="SUPFAM" id="SSF53223">
    <property type="entry name" value="Aminoacid dehydrogenase-like, N-terminal domain"/>
    <property type="match status" value="1"/>
</dbReference>
<keyword evidence="2" id="KW-0057">Aromatic amino acid biosynthesis</keyword>
<dbReference type="Gene3D" id="3.40.50.10860">
    <property type="entry name" value="Leucine Dehydrogenase, chain A, domain 1"/>
    <property type="match status" value="1"/>
</dbReference>
<dbReference type="GO" id="GO:0009073">
    <property type="term" value="P:aromatic amino acid family biosynthetic process"/>
    <property type="evidence" value="ECO:0007669"/>
    <property type="project" value="UniProtKB-KW"/>
</dbReference>
<dbReference type="GO" id="GO:0019632">
    <property type="term" value="P:shikimate metabolic process"/>
    <property type="evidence" value="ECO:0007669"/>
    <property type="project" value="TreeGrafter"/>
</dbReference>
<accession>A0A9X2IQ86</accession>
<organism evidence="4 5">
    <name type="scientific">Rathayibacter rubneri</name>
    <dbReference type="NCBI Taxonomy" id="2950106"/>
    <lineage>
        <taxon>Bacteria</taxon>
        <taxon>Bacillati</taxon>
        <taxon>Actinomycetota</taxon>
        <taxon>Actinomycetes</taxon>
        <taxon>Micrococcales</taxon>
        <taxon>Microbacteriaceae</taxon>
        <taxon>Rathayibacter</taxon>
    </lineage>
</organism>
<dbReference type="InterPro" id="IPR036291">
    <property type="entry name" value="NAD(P)-bd_dom_sf"/>
</dbReference>
<keyword evidence="2" id="KW-0028">Amino-acid biosynthesis</keyword>
<dbReference type="GO" id="GO:0005829">
    <property type="term" value="C:cytosol"/>
    <property type="evidence" value="ECO:0007669"/>
    <property type="project" value="TreeGrafter"/>
</dbReference>